<dbReference type="GO" id="GO:0033612">
    <property type="term" value="F:receptor serine/threonine kinase binding"/>
    <property type="evidence" value="ECO:0007669"/>
    <property type="project" value="TreeGrafter"/>
</dbReference>
<dbReference type="SMART" id="SM00369">
    <property type="entry name" value="LRR_TYP"/>
    <property type="match status" value="6"/>
</dbReference>
<dbReference type="Pfam" id="PF08263">
    <property type="entry name" value="LRRNT_2"/>
    <property type="match status" value="1"/>
</dbReference>
<protein>
    <submittedName>
        <fullName evidence="18">Receptor-like protein kinase</fullName>
    </submittedName>
</protein>
<comment type="similarity">
    <text evidence="2">Belongs to the protein kinase superfamily. Ser/Thr protein kinase family.</text>
</comment>
<dbReference type="Pfam" id="PF23598">
    <property type="entry name" value="LRR_14"/>
    <property type="match status" value="1"/>
</dbReference>
<evidence type="ECO:0000256" key="7">
    <source>
        <dbReference type="ARBA" id="ARBA00022737"/>
    </source>
</evidence>
<dbReference type="Pfam" id="PF00069">
    <property type="entry name" value="Pkinase"/>
    <property type="match status" value="1"/>
</dbReference>
<dbReference type="SUPFAM" id="SSF52047">
    <property type="entry name" value="RNI-like"/>
    <property type="match status" value="1"/>
</dbReference>
<dbReference type="CDD" id="cd14066">
    <property type="entry name" value="STKc_IRAK"/>
    <property type="match status" value="1"/>
</dbReference>
<dbReference type="GO" id="GO:0004672">
    <property type="term" value="F:protein kinase activity"/>
    <property type="evidence" value="ECO:0007669"/>
    <property type="project" value="InterPro"/>
</dbReference>
<dbReference type="FunFam" id="1.10.510.10:FF:000714">
    <property type="entry name" value="Kinase family with leucine-rich repeat domain-containing protein"/>
    <property type="match status" value="1"/>
</dbReference>
<keyword evidence="12 15" id="KW-0472">Membrane</keyword>
<keyword evidence="11 15" id="KW-1133">Transmembrane helix</keyword>
<evidence type="ECO:0000256" key="3">
    <source>
        <dbReference type="ARBA" id="ARBA00022614"/>
    </source>
</evidence>
<evidence type="ECO:0000256" key="13">
    <source>
        <dbReference type="ARBA" id="ARBA00023180"/>
    </source>
</evidence>
<evidence type="ECO:0000256" key="9">
    <source>
        <dbReference type="ARBA" id="ARBA00022777"/>
    </source>
</evidence>
<evidence type="ECO:0000256" key="4">
    <source>
        <dbReference type="ARBA" id="ARBA00022679"/>
    </source>
</evidence>
<dbReference type="SMR" id="A0A2D1PG71"/>
<evidence type="ECO:0000313" key="18">
    <source>
        <dbReference type="EMBL" id="ATO92192.1"/>
    </source>
</evidence>
<dbReference type="PROSITE" id="PS00108">
    <property type="entry name" value="PROTEIN_KINASE_ST"/>
    <property type="match status" value="1"/>
</dbReference>
<evidence type="ECO:0000256" key="8">
    <source>
        <dbReference type="ARBA" id="ARBA00022741"/>
    </source>
</evidence>
<evidence type="ECO:0000256" key="11">
    <source>
        <dbReference type="ARBA" id="ARBA00022989"/>
    </source>
</evidence>
<evidence type="ECO:0000256" key="10">
    <source>
        <dbReference type="ARBA" id="ARBA00022840"/>
    </source>
</evidence>
<evidence type="ECO:0000256" key="15">
    <source>
        <dbReference type="SAM" id="Phobius"/>
    </source>
</evidence>
<keyword evidence="7" id="KW-0677">Repeat</keyword>
<dbReference type="Gene3D" id="1.10.510.10">
    <property type="entry name" value="Transferase(Phosphotransferase) domain 1"/>
    <property type="match status" value="1"/>
</dbReference>
<dbReference type="PROSITE" id="PS51450">
    <property type="entry name" value="LRR"/>
    <property type="match status" value="2"/>
</dbReference>
<dbReference type="FunFam" id="3.80.10.10:FF:000642">
    <property type="entry name" value="Leucine-rich receptor-like protein kinase family protein"/>
    <property type="match status" value="1"/>
</dbReference>
<keyword evidence="10 14" id="KW-0067">ATP-binding</keyword>
<keyword evidence="6 16" id="KW-0732">Signal</keyword>
<comment type="subcellular location">
    <subcellularLocation>
        <location evidence="1">Membrane</location>
        <topology evidence="1">Single-pass membrane protein</topology>
    </subcellularLocation>
</comment>
<dbReference type="InterPro" id="IPR000719">
    <property type="entry name" value="Prot_kinase_dom"/>
</dbReference>
<feature type="binding site" evidence="14">
    <location>
        <position position="724"/>
    </location>
    <ligand>
        <name>ATP</name>
        <dbReference type="ChEBI" id="CHEBI:30616"/>
    </ligand>
</feature>
<dbReference type="Gene3D" id="3.30.200.20">
    <property type="entry name" value="Phosphorylase Kinase, domain 1"/>
    <property type="match status" value="1"/>
</dbReference>
<evidence type="ECO:0000256" key="12">
    <source>
        <dbReference type="ARBA" id="ARBA00023136"/>
    </source>
</evidence>
<feature type="chain" id="PRO_5013702595" evidence="16">
    <location>
        <begin position="32"/>
        <end position="1021"/>
    </location>
</feature>
<dbReference type="Pfam" id="PF13855">
    <property type="entry name" value="LRR_8"/>
    <property type="match status" value="1"/>
</dbReference>
<sequence>MSKTPPPSVQIHFYTLSILLFSLTFYGNSQASDQELSILLKLKQHWHNPPAIDHWTSSNSSYCTWPEIECAEDGSVTGILLVNINITNEIPPFICDLKNITTIDLQLNYIPGGFPTGLYNCTKLEYLDLSQNYFVGPIPADVDRLSPRLYLLFLVGNNFSGDIPAAIGRLPELRFLRLTQNQFNGSFPPEIGNLSKLEHLGMAYNDFRPSEIPLNFTKLKNLKYLWMAQSNLIGEIPEMIGEMTALQYLDLSSNNLSGKIPSSLFLLKNLTELYLQVNQFSGEIGPTIEAINLLRIDLSKNNLSGTIPEDFGRLSKLEVLVLYSNQFTGEIPESIGNLTALRDVRLFSNNLSGILPPDFGRYSMLEAFEVASNSFTGRLPENLCAGGKLEGLVAFDNKLSGELPESLGNCRNLKIVMVYNNSLSGNVPSGLWTLVNISRLMLSHNSFTGELPDELGWNLSRLEIRDNMFYGNIPAGVASWKNLVVFDARNNQLSGPIPSELTALPSLTTLFLDRNLFDGHLPSKIVSWKSLNFLNLSRNQISGMIPAEIGYLPDLSELDLSENQLSGEIPPEIGLLTFTFLNLSSNHLTGKIPTKFENKAYDSSFLNNPGLCTSNPFLGTGFQLCHSETRKKSKISSESLALILSVAAAAAVLALSFSFIVFRVYRRKTHRFDPTWKLTSFQRLNFTEANILSSLAENNVIGSGGSGKVYCVPVNHLGEVVAVKRIWTHRNLDHNLEKDFLAEVEILGAIRHSNIIKLLCCVSSEDSKLLVYEYMERRSLDRWLHRKRRPMIASGLVHHFVLAWPQRLKIAVDIAQGLCYMHHDCSPPIVHRDVKSSNILLDSEFNAKLADFGLAKMLIKPGELNTMSTVAGSVGYMAPESAQTARVSEKTDVYSFGVILLELVTGREASDGDEHTCLVEWAWQHIQEGKHTADALDKEIKEPCYLDEMSSVFKLGIICTGTLPSTRPSMRKVLKILLQYSNPLEVYGEENTAREYDAAPLLDTKAARISENNGSNFASNV</sequence>
<evidence type="ECO:0000256" key="6">
    <source>
        <dbReference type="ARBA" id="ARBA00022729"/>
    </source>
</evidence>
<evidence type="ECO:0000256" key="16">
    <source>
        <dbReference type="SAM" id="SignalP"/>
    </source>
</evidence>
<dbReference type="PROSITE" id="PS50011">
    <property type="entry name" value="PROTEIN_KINASE_DOM"/>
    <property type="match status" value="1"/>
</dbReference>
<dbReference type="InterPro" id="IPR011009">
    <property type="entry name" value="Kinase-like_dom_sf"/>
</dbReference>
<dbReference type="InterPro" id="IPR003591">
    <property type="entry name" value="Leu-rich_rpt_typical-subtyp"/>
</dbReference>
<dbReference type="GO" id="GO:0005524">
    <property type="term" value="F:ATP binding"/>
    <property type="evidence" value="ECO:0007669"/>
    <property type="project" value="UniProtKB-UniRule"/>
</dbReference>
<feature type="domain" description="Protein kinase" evidence="17">
    <location>
        <begin position="695"/>
        <end position="985"/>
    </location>
</feature>
<name>A0A2D1PG71_9ROSI</name>
<dbReference type="InterPro" id="IPR013210">
    <property type="entry name" value="LRR_N_plant-typ"/>
</dbReference>
<keyword evidence="4" id="KW-0808">Transferase</keyword>
<keyword evidence="8 14" id="KW-0547">Nucleotide-binding</keyword>
<evidence type="ECO:0000259" key="17">
    <source>
        <dbReference type="PROSITE" id="PS50011"/>
    </source>
</evidence>
<dbReference type="SUPFAM" id="SSF52058">
    <property type="entry name" value="L domain-like"/>
    <property type="match status" value="1"/>
</dbReference>
<evidence type="ECO:0000256" key="1">
    <source>
        <dbReference type="ARBA" id="ARBA00004167"/>
    </source>
</evidence>
<dbReference type="SUPFAM" id="SSF56112">
    <property type="entry name" value="Protein kinase-like (PK-like)"/>
    <property type="match status" value="1"/>
</dbReference>
<dbReference type="FunFam" id="3.30.200.20:FF:000512">
    <property type="entry name" value="Receptor-like protein kinase HSL1"/>
    <property type="match status" value="1"/>
</dbReference>
<dbReference type="FunFam" id="3.80.10.10:FF:001670">
    <property type="entry name" value="Putative leucine-rich repeat receptor-like protein kinase family protein"/>
    <property type="match status" value="1"/>
</dbReference>
<dbReference type="GO" id="GO:0016020">
    <property type="term" value="C:membrane"/>
    <property type="evidence" value="ECO:0007669"/>
    <property type="project" value="UniProtKB-SubCell"/>
</dbReference>
<reference evidence="18" key="1">
    <citation type="submission" date="2017-01" db="EMBL/GenBank/DDBJ databases">
        <title>Cloning, characterization and functional investigation of VaHAESE identified from the transcriptome of Vitis amurensis treated with compatible and imcompatible Plasmopara viticola.</title>
        <authorList>
            <person name="Zhang C."/>
            <person name="Liu S."/>
        </authorList>
    </citation>
    <scope>NUCLEOTIDE SEQUENCE</scope>
</reference>
<proteinExistence type="evidence at transcript level"/>
<dbReference type="InterPro" id="IPR032675">
    <property type="entry name" value="LRR_dom_sf"/>
</dbReference>
<dbReference type="InterPro" id="IPR017441">
    <property type="entry name" value="Protein_kinase_ATP_BS"/>
</dbReference>
<evidence type="ECO:0000256" key="14">
    <source>
        <dbReference type="PROSITE-ProRule" id="PRU10141"/>
    </source>
</evidence>
<dbReference type="InterPro" id="IPR008271">
    <property type="entry name" value="Ser/Thr_kinase_AS"/>
</dbReference>
<dbReference type="SMART" id="SM00220">
    <property type="entry name" value="S_TKc"/>
    <property type="match status" value="1"/>
</dbReference>
<dbReference type="PRINTS" id="PR00019">
    <property type="entry name" value="LEURICHRPT"/>
</dbReference>
<dbReference type="AlphaFoldDB" id="A0A2D1PG71"/>
<dbReference type="PANTHER" id="PTHR48056:SF29">
    <property type="entry name" value="RECEPTOR-LIKE PROTEIN KINASE HSL1"/>
    <property type="match status" value="1"/>
</dbReference>
<evidence type="ECO:0000256" key="5">
    <source>
        <dbReference type="ARBA" id="ARBA00022692"/>
    </source>
</evidence>
<keyword evidence="13" id="KW-0325">Glycoprotein</keyword>
<keyword evidence="18" id="KW-0675">Receptor</keyword>
<dbReference type="FunFam" id="3.80.10.10:FF:000221">
    <property type="entry name" value="Leucine-rich repeat receptor-like protein kinase PXL1"/>
    <property type="match status" value="1"/>
</dbReference>
<dbReference type="Pfam" id="PF00560">
    <property type="entry name" value="LRR_1"/>
    <property type="match status" value="5"/>
</dbReference>
<keyword evidence="3" id="KW-0433">Leucine-rich repeat</keyword>
<dbReference type="InterPro" id="IPR055414">
    <property type="entry name" value="LRR_R13L4/SHOC2-like"/>
</dbReference>
<dbReference type="EMBL" id="KY474342">
    <property type="protein sequence ID" value="ATO92192.1"/>
    <property type="molecule type" value="mRNA"/>
</dbReference>
<dbReference type="PROSITE" id="PS00107">
    <property type="entry name" value="PROTEIN_KINASE_ATP"/>
    <property type="match status" value="1"/>
</dbReference>
<organism evidence="18">
    <name type="scientific">Vitis amurensis</name>
    <dbReference type="NCBI Taxonomy" id="103351"/>
    <lineage>
        <taxon>Eukaryota</taxon>
        <taxon>Viridiplantae</taxon>
        <taxon>Streptophyta</taxon>
        <taxon>Embryophyta</taxon>
        <taxon>Tracheophyta</taxon>
        <taxon>Spermatophyta</taxon>
        <taxon>Magnoliopsida</taxon>
        <taxon>eudicotyledons</taxon>
        <taxon>Gunneridae</taxon>
        <taxon>Pentapetalae</taxon>
        <taxon>rosids</taxon>
        <taxon>Vitales</taxon>
        <taxon>Vitaceae</taxon>
        <taxon>Viteae</taxon>
        <taxon>Vitis</taxon>
    </lineage>
</organism>
<keyword evidence="5 15" id="KW-0812">Transmembrane</keyword>
<dbReference type="Gene3D" id="3.80.10.10">
    <property type="entry name" value="Ribonuclease Inhibitor"/>
    <property type="match status" value="3"/>
</dbReference>
<evidence type="ECO:0000256" key="2">
    <source>
        <dbReference type="ARBA" id="ARBA00008684"/>
    </source>
</evidence>
<dbReference type="InterPro" id="IPR001611">
    <property type="entry name" value="Leu-rich_rpt"/>
</dbReference>
<feature type="transmembrane region" description="Helical" evidence="15">
    <location>
        <begin position="640"/>
        <end position="662"/>
    </location>
</feature>
<dbReference type="InterPro" id="IPR050647">
    <property type="entry name" value="Plant_LRR-RLKs"/>
</dbReference>
<dbReference type="FunFam" id="3.80.10.10:FF:000824">
    <property type="entry name" value="Receptor-like protein kinase HSL1 isoform A"/>
    <property type="match status" value="1"/>
</dbReference>
<keyword evidence="9 18" id="KW-0418">Kinase</keyword>
<dbReference type="PANTHER" id="PTHR48056">
    <property type="entry name" value="LRR RECEPTOR-LIKE SERINE/THREONINE-PROTEIN KINASE-RELATED"/>
    <property type="match status" value="1"/>
</dbReference>
<feature type="signal peptide" evidence="16">
    <location>
        <begin position="1"/>
        <end position="31"/>
    </location>
</feature>
<accession>A0A2D1PG71</accession>